<dbReference type="OrthoDB" id="9787585at2"/>
<protein>
    <submittedName>
        <fullName evidence="1">AAA family ATPase</fullName>
    </submittedName>
</protein>
<keyword evidence="2" id="KW-1185">Reference proteome</keyword>
<dbReference type="InterPro" id="IPR000212">
    <property type="entry name" value="DNA_helicase_UvrD/REP"/>
</dbReference>
<sequence length="680" mass="72014">MTSLDAELTAEASHLETSRAALAAMRKRTEELTRTDAGGDPFSAEMLARALAKRLEQLLDDGTTPLFFGRLDFGPTGTPYAGETFHVGRRHVTDVAGDPLVVDWRAPVSTAFYQASAIAPEGVRRRRRFGFSAGRLTSFEDEHLESGEETGLGSRLLAEEIERPRVGPMRDIVATIQPDQDALVRAGLETSLCIQGAPGTGKTAVGLHRAAYLLYAYRERLSRSGVLVVGPNTAFLGYIAEVLPALGEVDVQQRTVGQLVARVPVRGSDSPDALAVKGDARMAAVVARSLTAGLGTPSAPLVITDGVRLRIGPSELGEIVAEARTAYEAGTPYSTARDRVARRVAERFRRQVERRGGSPTDVWVSRVARSRPLKTWLESLWPAADPAGLVARLLGDRSLLARAAEGLLSDAEQDAIAWDTRPRRPRWTEADAVLIDEAAGLLDRVPGYGHVIVDEAQDLSPMQARAIARRSVYGSLTVLGDLAQGTAVNAARDWPTLLGHLEKPGTVVTPLTTGYRMPAEIVEFANRLLPALGADVSPARSVRRAPGALVVEAVGDPIAAAVRAARAAVAEPGSVAVITADATVARVSAALTDAGLAVADPLADAGPDAAGAVTVLPATLAKGLEFDTVIVLEPSEIVAAEPRGLNRLYVVLTRAVSRLTVLHSSALDYPLGRVDKIGGE</sequence>
<organism evidence="1 2">
    <name type="scientific">Cryptosporangium phraense</name>
    <dbReference type="NCBI Taxonomy" id="2593070"/>
    <lineage>
        <taxon>Bacteria</taxon>
        <taxon>Bacillati</taxon>
        <taxon>Actinomycetota</taxon>
        <taxon>Actinomycetes</taxon>
        <taxon>Cryptosporangiales</taxon>
        <taxon>Cryptosporangiaceae</taxon>
        <taxon>Cryptosporangium</taxon>
    </lineage>
</organism>
<dbReference type="EMBL" id="VIRS01000006">
    <property type="protein sequence ID" value="TQS44903.1"/>
    <property type="molecule type" value="Genomic_DNA"/>
</dbReference>
<evidence type="ECO:0000313" key="2">
    <source>
        <dbReference type="Proteomes" id="UP000317982"/>
    </source>
</evidence>
<name>A0A545AUC3_9ACTN</name>
<dbReference type="RefSeq" id="WP_142704352.1">
    <property type="nucleotide sequence ID" value="NZ_VIRS01000006.1"/>
</dbReference>
<dbReference type="Proteomes" id="UP000317982">
    <property type="component" value="Unassembled WGS sequence"/>
</dbReference>
<dbReference type="PANTHER" id="PTHR11070">
    <property type="entry name" value="UVRD / RECB / PCRA DNA HELICASE FAMILY MEMBER"/>
    <property type="match status" value="1"/>
</dbReference>
<dbReference type="GO" id="GO:0005829">
    <property type="term" value="C:cytosol"/>
    <property type="evidence" value="ECO:0007669"/>
    <property type="project" value="TreeGrafter"/>
</dbReference>
<dbReference type="GO" id="GO:0000725">
    <property type="term" value="P:recombinational repair"/>
    <property type="evidence" value="ECO:0007669"/>
    <property type="project" value="TreeGrafter"/>
</dbReference>
<gene>
    <name evidence="1" type="ORF">FL583_10310</name>
</gene>
<proteinExistence type="predicted"/>
<dbReference type="InterPro" id="IPR027417">
    <property type="entry name" value="P-loop_NTPase"/>
</dbReference>
<dbReference type="GO" id="GO:0003677">
    <property type="term" value="F:DNA binding"/>
    <property type="evidence" value="ECO:0007669"/>
    <property type="project" value="InterPro"/>
</dbReference>
<accession>A0A545AUC3</accession>
<reference evidence="1 2" key="1">
    <citation type="submission" date="2019-07" db="EMBL/GenBank/DDBJ databases">
        <title>Cryptosporangium phraense sp. nov., isolated from plant litter.</title>
        <authorList>
            <person name="Suriyachadkun C."/>
        </authorList>
    </citation>
    <scope>NUCLEOTIDE SEQUENCE [LARGE SCALE GENOMIC DNA]</scope>
    <source>
        <strain evidence="1 2">A-T 5661</strain>
    </source>
</reference>
<evidence type="ECO:0000313" key="1">
    <source>
        <dbReference type="EMBL" id="TQS44903.1"/>
    </source>
</evidence>
<dbReference type="InParanoid" id="A0A545AUC3"/>
<comment type="caution">
    <text evidence="1">The sequence shown here is derived from an EMBL/GenBank/DDBJ whole genome shotgun (WGS) entry which is preliminary data.</text>
</comment>
<dbReference type="Gene3D" id="3.40.50.300">
    <property type="entry name" value="P-loop containing nucleotide triphosphate hydrolases"/>
    <property type="match status" value="2"/>
</dbReference>
<dbReference type="AlphaFoldDB" id="A0A545AUC3"/>
<dbReference type="GO" id="GO:0005524">
    <property type="term" value="F:ATP binding"/>
    <property type="evidence" value="ECO:0007669"/>
    <property type="project" value="InterPro"/>
</dbReference>
<dbReference type="GO" id="GO:0043138">
    <property type="term" value="F:3'-5' DNA helicase activity"/>
    <property type="evidence" value="ECO:0007669"/>
    <property type="project" value="TreeGrafter"/>
</dbReference>
<dbReference type="SUPFAM" id="SSF52540">
    <property type="entry name" value="P-loop containing nucleoside triphosphate hydrolases"/>
    <property type="match status" value="1"/>
</dbReference>
<dbReference type="PANTHER" id="PTHR11070:SF45">
    <property type="entry name" value="DNA 3'-5' HELICASE"/>
    <property type="match status" value="1"/>
</dbReference>